<feature type="chain" id="PRO_5010328696" evidence="1">
    <location>
        <begin position="20"/>
        <end position="89"/>
    </location>
</feature>
<sequence length="89" mass="9806">MKRQLIALTLSLLASSAFAMPASEQPVLGEVKAAQQVGLPTLAQDGPDRLINQYQRVAAEENCNSLAHRYQRVADNGPDRLVQQYQRVS</sequence>
<reference evidence="3" key="1">
    <citation type="submission" date="2016-10" db="EMBL/GenBank/DDBJ databases">
        <authorList>
            <person name="Varghese N."/>
            <person name="Submissions S."/>
        </authorList>
    </citation>
    <scope>NUCLEOTIDE SEQUENCE [LARGE SCALE GENOMIC DNA]</scope>
    <source>
        <strain evidence="3">ATCC 700689</strain>
    </source>
</reference>
<dbReference type="Proteomes" id="UP000182894">
    <property type="component" value="Unassembled WGS sequence"/>
</dbReference>
<protein>
    <submittedName>
        <fullName evidence="2">Uncharacterized protein</fullName>
    </submittedName>
</protein>
<dbReference type="OrthoDB" id="7025968at2"/>
<keyword evidence="3" id="KW-1185">Reference proteome</keyword>
<evidence type="ECO:0000313" key="3">
    <source>
        <dbReference type="Proteomes" id="UP000182894"/>
    </source>
</evidence>
<dbReference type="AlphaFoldDB" id="A0A1G7XFC6"/>
<keyword evidence="1" id="KW-0732">Signal</keyword>
<organism evidence="2 3">
    <name type="scientific">Pseudomonas abietaniphila</name>
    <dbReference type="NCBI Taxonomy" id="89065"/>
    <lineage>
        <taxon>Bacteria</taxon>
        <taxon>Pseudomonadati</taxon>
        <taxon>Pseudomonadota</taxon>
        <taxon>Gammaproteobacteria</taxon>
        <taxon>Pseudomonadales</taxon>
        <taxon>Pseudomonadaceae</taxon>
        <taxon>Pseudomonas</taxon>
    </lineage>
</organism>
<evidence type="ECO:0000256" key="1">
    <source>
        <dbReference type="SAM" id="SignalP"/>
    </source>
</evidence>
<evidence type="ECO:0000313" key="2">
    <source>
        <dbReference type="EMBL" id="SDG82909.1"/>
    </source>
</evidence>
<feature type="signal peptide" evidence="1">
    <location>
        <begin position="1"/>
        <end position="19"/>
    </location>
</feature>
<accession>A0A1G7XFC6</accession>
<proteinExistence type="predicted"/>
<gene>
    <name evidence="2" type="ORF">SAMN05216605_103266</name>
</gene>
<dbReference type="EMBL" id="FNCO01000003">
    <property type="protein sequence ID" value="SDG82909.1"/>
    <property type="molecule type" value="Genomic_DNA"/>
</dbReference>
<name>A0A1G7XFC6_9PSED</name>
<dbReference type="RefSeq" id="WP_074751900.1">
    <property type="nucleotide sequence ID" value="NZ_CP155619.1"/>
</dbReference>